<accession>A0A6H2DNE0</accession>
<sequence>MTQEMTTLPAFDRRSVLGGFGVSALLAGIPQSVLARTLRQDPPTFPGLTKIINDYVAEKKVSGMLAAIGFGQSDPQVIAAGAQAIGSERIVDVNTLWRLYSQTKPVTGMAVMMLIEDGKLTMDQPLSDILPEFANMQVLMDPNGPIEDTEPAKIEITIRHLLTHTAGLGYSIISKGPILKAYLANGITPGVVSRMPIPGFEGGAPTPDAKTFSKNLASLPLVYQPGAKWSYSVSLDLLSYVVEVASGLPLDKFLQARMFDPLGMKDSFFQLPADRVGDFATNYAPFAGALIPIDPAETSIYLDKPAFAFGGAGMISSAADYDKFLKMLLGFGTSGGVTIMKPETAKLGMSNLLPEGAEVKGSWVVNQGFGAGGRVGLGTPLSPAGTYGWGGAAGTSAFVDTVRGLRAGGYTQYMPSNTYPFQSDFPKYVYADLTGETVIDGGKTS</sequence>
<dbReference type="SUPFAM" id="SSF56601">
    <property type="entry name" value="beta-lactamase/transpeptidase-like"/>
    <property type="match status" value="1"/>
</dbReference>
<dbReference type="PANTHER" id="PTHR43283">
    <property type="entry name" value="BETA-LACTAMASE-RELATED"/>
    <property type="match status" value="1"/>
</dbReference>
<dbReference type="EMBL" id="CP051217">
    <property type="protein sequence ID" value="QJB69176.1"/>
    <property type="molecule type" value="Genomic_DNA"/>
</dbReference>
<gene>
    <name evidence="2" type="ORF">HF685_07715</name>
</gene>
<dbReference type="AlphaFoldDB" id="A0A6H2DNE0"/>
<dbReference type="Gene3D" id="3.40.710.10">
    <property type="entry name" value="DD-peptidase/beta-lactamase superfamily"/>
    <property type="match status" value="1"/>
</dbReference>
<reference evidence="2 3" key="1">
    <citation type="submission" date="2020-04" db="EMBL/GenBank/DDBJ databases">
        <title>Genome sequence for Sphingorhabdus sp. strain M1.</title>
        <authorList>
            <person name="Park S.-J."/>
        </authorList>
    </citation>
    <scope>NUCLEOTIDE SEQUENCE [LARGE SCALE GENOMIC DNA]</scope>
    <source>
        <strain evidence="2 3">JK6</strain>
    </source>
</reference>
<dbReference type="PANTHER" id="PTHR43283:SF3">
    <property type="entry name" value="BETA-LACTAMASE FAMILY PROTEIN (AFU_ORTHOLOGUE AFUA_5G07500)"/>
    <property type="match status" value="1"/>
</dbReference>
<dbReference type="KEGG" id="phao:HF685_07715"/>
<evidence type="ECO:0000313" key="3">
    <source>
        <dbReference type="Proteomes" id="UP000501600"/>
    </source>
</evidence>
<proteinExistence type="predicted"/>
<dbReference type="Pfam" id="PF00144">
    <property type="entry name" value="Beta-lactamase"/>
    <property type="match status" value="1"/>
</dbReference>
<protein>
    <submittedName>
        <fullName evidence="2">Beta-lactamase family protein</fullName>
    </submittedName>
</protein>
<feature type="domain" description="Beta-lactamase-related" evidence="1">
    <location>
        <begin position="49"/>
        <end position="418"/>
    </location>
</feature>
<organism evidence="2 3">
    <name type="scientific">Parasphingorhabdus halotolerans</name>
    <dbReference type="NCBI Taxonomy" id="2725558"/>
    <lineage>
        <taxon>Bacteria</taxon>
        <taxon>Pseudomonadati</taxon>
        <taxon>Pseudomonadota</taxon>
        <taxon>Alphaproteobacteria</taxon>
        <taxon>Sphingomonadales</taxon>
        <taxon>Sphingomonadaceae</taxon>
        <taxon>Parasphingorhabdus</taxon>
    </lineage>
</organism>
<dbReference type="InterPro" id="IPR012338">
    <property type="entry name" value="Beta-lactam/transpept-like"/>
</dbReference>
<dbReference type="InterPro" id="IPR050789">
    <property type="entry name" value="Diverse_Enzym_Activities"/>
</dbReference>
<evidence type="ECO:0000313" key="2">
    <source>
        <dbReference type="EMBL" id="QJB69176.1"/>
    </source>
</evidence>
<evidence type="ECO:0000259" key="1">
    <source>
        <dbReference type="Pfam" id="PF00144"/>
    </source>
</evidence>
<dbReference type="Proteomes" id="UP000501600">
    <property type="component" value="Chromosome"/>
</dbReference>
<name>A0A6H2DNE0_9SPHN</name>
<keyword evidence="3" id="KW-1185">Reference proteome</keyword>
<dbReference type="RefSeq" id="WP_168819043.1">
    <property type="nucleotide sequence ID" value="NZ_CP051217.1"/>
</dbReference>
<dbReference type="InterPro" id="IPR001466">
    <property type="entry name" value="Beta-lactam-related"/>
</dbReference>